<name>A0A367L8D9_9HYPO</name>
<sequence length="66" mass="7304">MCGEERCAREAVIPNTVYPAYIFSGINAGQEVECLGKYRTLLAFYALLGALSARSRLGLPERFYAL</sequence>
<proteinExistence type="predicted"/>
<gene>
    <name evidence="1" type="ORF">L249_5382</name>
</gene>
<dbReference type="AlphaFoldDB" id="A0A367L8D9"/>
<reference evidence="1 2" key="1">
    <citation type="journal article" date="2015" name="BMC Genomics">
        <title>Insights from the genome of Ophiocordyceps polyrhachis-furcata to pathogenicity and host specificity in insect fungi.</title>
        <authorList>
            <person name="Wichadakul D."/>
            <person name="Kobmoo N."/>
            <person name="Ingsriswang S."/>
            <person name="Tangphatsornruang S."/>
            <person name="Chantasingh D."/>
            <person name="Luangsa-ard J.J."/>
            <person name="Eurwilaichitr L."/>
        </authorList>
    </citation>
    <scope>NUCLEOTIDE SEQUENCE [LARGE SCALE GENOMIC DNA]</scope>
    <source>
        <strain evidence="1 2">BCC 54312</strain>
    </source>
</reference>
<feature type="non-terminal residue" evidence="1">
    <location>
        <position position="66"/>
    </location>
</feature>
<protein>
    <submittedName>
        <fullName evidence="1">Uncharacterized protein</fullName>
    </submittedName>
</protein>
<keyword evidence="2" id="KW-1185">Reference proteome</keyword>
<accession>A0A367L8D9</accession>
<evidence type="ECO:0000313" key="2">
    <source>
        <dbReference type="Proteomes" id="UP000253664"/>
    </source>
</evidence>
<comment type="caution">
    <text evidence="1">The sequence shown here is derived from an EMBL/GenBank/DDBJ whole genome shotgun (WGS) entry which is preliminary data.</text>
</comment>
<organism evidence="1 2">
    <name type="scientific">Ophiocordyceps polyrhachis-furcata BCC 54312</name>
    <dbReference type="NCBI Taxonomy" id="1330021"/>
    <lineage>
        <taxon>Eukaryota</taxon>
        <taxon>Fungi</taxon>
        <taxon>Dikarya</taxon>
        <taxon>Ascomycota</taxon>
        <taxon>Pezizomycotina</taxon>
        <taxon>Sordariomycetes</taxon>
        <taxon>Hypocreomycetidae</taxon>
        <taxon>Hypocreales</taxon>
        <taxon>Ophiocordycipitaceae</taxon>
        <taxon>Ophiocordyceps</taxon>
    </lineage>
</organism>
<dbReference type="EMBL" id="LKCN02000011">
    <property type="protein sequence ID" value="RCI10693.1"/>
    <property type="molecule type" value="Genomic_DNA"/>
</dbReference>
<dbReference type="Proteomes" id="UP000253664">
    <property type="component" value="Unassembled WGS sequence"/>
</dbReference>
<dbReference type="OrthoDB" id="996720at2759"/>
<evidence type="ECO:0000313" key="1">
    <source>
        <dbReference type="EMBL" id="RCI10693.1"/>
    </source>
</evidence>